<evidence type="ECO:0000313" key="5">
    <source>
        <dbReference type="EMBL" id="GGC71677.1"/>
    </source>
</evidence>
<dbReference type="Gene3D" id="1.20.1250.20">
    <property type="entry name" value="MFS general substrate transporter like domains"/>
    <property type="match status" value="1"/>
</dbReference>
<feature type="transmembrane region" description="Helical" evidence="4">
    <location>
        <begin position="419"/>
        <end position="438"/>
    </location>
</feature>
<dbReference type="EMBL" id="BMIL01000009">
    <property type="protein sequence ID" value="GGC71677.1"/>
    <property type="molecule type" value="Genomic_DNA"/>
</dbReference>
<feature type="transmembrane region" description="Helical" evidence="4">
    <location>
        <begin position="299"/>
        <end position="319"/>
    </location>
</feature>
<comment type="caution">
    <text evidence="5">The sequence shown here is derived from an EMBL/GenBank/DDBJ whole genome shotgun (WGS) entry which is preliminary data.</text>
</comment>
<dbReference type="Proteomes" id="UP000651668">
    <property type="component" value="Unassembled WGS sequence"/>
</dbReference>
<reference evidence="5" key="1">
    <citation type="journal article" date="2014" name="Int. J. Syst. Evol. Microbiol.">
        <title>Complete genome sequence of Corynebacterium casei LMG S-19264T (=DSM 44701T), isolated from a smear-ripened cheese.</title>
        <authorList>
            <consortium name="US DOE Joint Genome Institute (JGI-PGF)"/>
            <person name="Walter F."/>
            <person name="Albersmeier A."/>
            <person name="Kalinowski J."/>
            <person name="Ruckert C."/>
        </authorList>
    </citation>
    <scope>NUCLEOTIDE SEQUENCE</scope>
    <source>
        <strain evidence="5">CGMCC 1.15343</strain>
    </source>
</reference>
<dbReference type="AlphaFoldDB" id="A0A916UGV8"/>
<evidence type="ECO:0000256" key="4">
    <source>
        <dbReference type="SAM" id="Phobius"/>
    </source>
</evidence>
<feature type="transmembrane region" description="Helical" evidence="4">
    <location>
        <begin position="54"/>
        <end position="74"/>
    </location>
</feature>
<organism evidence="5 6">
    <name type="scientific">Pedobacter quisquiliarum</name>
    <dbReference type="NCBI Taxonomy" id="1834438"/>
    <lineage>
        <taxon>Bacteria</taxon>
        <taxon>Pseudomonadati</taxon>
        <taxon>Bacteroidota</taxon>
        <taxon>Sphingobacteriia</taxon>
        <taxon>Sphingobacteriales</taxon>
        <taxon>Sphingobacteriaceae</taxon>
        <taxon>Pedobacter</taxon>
    </lineage>
</organism>
<gene>
    <name evidence="5" type="ORF">GCM10011387_26500</name>
</gene>
<name>A0A916UGV8_9SPHI</name>
<feature type="transmembrane region" description="Helical" evidence="4">
    <location>
        <begin position="236"/>
        <end position="259"/>
    </location>
</feature>
<keyword evidence="1 4" id="KW-0812">Transmembrane</keyword>
<feature type="transmembrane region" description="Helical" evidence="4">
    <location>
        <begin position="325"/>
        <end position="349"/>
    </location>
</feature>
<feature type="transmembrane region" description="Helical" evidence="4">
    <location>
        <begin position="156"/>
        <end position="175"/>
    </location>
</feature>
<dbReference type="GO" id="GO:0022857">
    <property type="term" value="F:transmembrane transporter activity"/>
    <property type="evidence" value="ECO:0007669"/>
    <property type="project" value="InterPro"/>
</dbReference>
<accession>A0A916UGV8</accession>
<feature type="transmembrane region" description="Helical" evidence="4">
    <location>
        <begin position="265"/>
        <end position="287"/>
    </location>
</feature>
<sequence>MNLNTTPTLNDSQINAGQKSILKDSLAGEAMVNLSGGAFITAMALHLGASNFQIGLLASLPILTNIFQLFSIWLVQRYNNRRAITVVSAILGRFPMLFAACLPFFFSKEVSLQLLLVILFIHYVFGSIAGASWNSWVKDLIPENRLGSFFSKRTKLITILSAALGLAMSISIDYVKGNYTEFLTLMYYSIFVLGGIIGLVGVYWLAKAPEPTPITNQDSVLEQFKKPLKDKNFKNLLVFNAAWAFALNLAVPFFTVYLMNTMGLPLSYVIGFTILAQVSNILSIKTIGQYADRFSNKTILNICAPVYITCILAWVYASMPTERVYGLLILTVISIFSGTATGGINLALYNIGMKLAPRREAMAYMSSLNMVVAVFSALSPMIGGLLADTFANQQLLWDIQFKNTEGIVSTFEIINIQGWSFLFILGGLMAALSLKLLSKVKEQGEIRRELVMNYMQLKLNKKIRKNSTTIYRRGVVRPILKAQIIFRVKPDEAA</sequence>
<evidence type="ECO:0000313" key="6">
    <source>
        <dbReference type="Proteomes" id="UP000651668"/>
    </source>
</evidence>
<dbReference type="Pfam" id="PF07690">
    <property type="entry name" value="MFS_1"/>
    <property type="match status" value="1"/>
</dbReference>
<dbReference type="InterPro" id="IPR052528">
    <property type="entry name" value="Sugar_transport-like"/>
</dbReference>
<feature type="transmembrane region" description="Helical" evidence="4">
    <location>
        <begin position="86"/>
        <end position="106"/>
    </location>
</feature>
<keyword evidence="3 4" id="KW-0472">Membrane</keyword>
<feature type="transmembrane region" description="Helical" evidence="4">
    <location>
        <begin position="361"/>
        <end position="387"/>
    </location>
</feature>
<dbReference type="PANTHER" id="PTHR23526:SF2">
    <property type="entry name" value="MAJOR FACILITATOR SUPERFAMILY (MFS) PROFILE DOMAIN-CONTAINING PROTEIN"/>
    <property type="match status" value="1"/>
</dbReference>
<evidence type="ECO:0000256" key="1">
    <source>
        <dbReference type="ARBA" id="ARBA00022692"/>
    </source>
</evidence>
<keyword evidence="2 4" id="KW-1133">Transmembrane helix</keyword>
<keyword evidence="6" id="KW-1185">Reference proteome</keyword>
<feature type="transmembrane region" description="Helical" evidence="4">
    <location>
        <begin position="30"/>
        <end position="48"/>
    </location>
</feature>
<dbReference type="PANTHER" id="PTHR23526">
    <property type="entry name" value="INTEGRAL MEMBRANE TRANSPORT PROTEIN-RELATED"/>
    <property type="match status" value="1"/>
</dbReference>
<dbReference type="InterPro" id="IPR011701">
    <property type="entry name" value="MFS"/>
</dbReference>
<protein>
    <recommendedName>
        <fullName evidence="7">Major Facilitator Superfamily protein</fullName>
    </recommendedName>
</protein>
<reference evidence="5" key="2">
    <citation type="submission" date="2020-09" db="EMBL/GenBank/DDBJ databases">
        <authorList>
            <person name="Sun Q."/>
            <person name="Zhou Y."/>
        </authorList>
    </citation>
    <scope>NUCLEOTIDE SEQUENCE</scope>
    <source>
        <strain evidence="5">CGMCC 1.15343</strain>
    </source>
</reference>
<dbReference type="RefSeq" id="WP_188627402.1">
    <property type="nucleotide sequence ID" value="NZ_BMIL01000009.1"/>
</dbReference>
<evidence type="ECO:0008006" key="7">
    <source>
        <dbReference type="Google" id="ProtNLM"/>
    </source>
</evidence>
<feature type="transmembrane region" description="Helical" evidence="4">
    <location>
        <begin position="187"/>
        <end position="206"/>
    </location>
</feature>
<dbReference type="InterPro" id="IPR036259">
    <property type="entry name" value="MFS_trans_sf"/>
</dbReference>
<feature type="transmembrane region" description="Helical" evidence="4">
    <location>
        <begin position="112"/>
        <end position="136"/>
    </location>
</feature>
<dbReference type="SUPFAM" id="SSF103473">
    <property type="entry name" value="MFS general substrate transporter"/>
    <property type="match status" value="1"/>
</dbReference>
<proteinExistence type="predicted"/>
<evidence type="ECO:0000256" key="3">
    <source>
        <dbReference type="ARBA" id="ARBA00023136"/>
    </source>
</evidence>
<evidence type="ECO:0000256" key="2">
    <source>
        <dbReference type="ARBA" id="ARBA00022989"/>
    </source>
</evidence>